<organism evidence="3 4">
    <name type="scientific">Paramecium octaurelia</name>
    <dbReference type="NCBI Taxonomy" id="43137"/>
    <lineage>
        <taxon>Eukaryota</taxon>
        <taxon>Sar</taxon>
        <taxon>Alveolata</taxon>
        <taxon>Ciliophora</taxon>
        <taxon>Intramacronucleata</taxon>
        <taxon>Oligohymenophorea</taxon>
        <taxon>Peniculida</taxon>
        <taxon>Parameciidae</taxon>
        <taxon>Paramecium</taxon>
    </lineage>
</organism>
<protein>
    <submittedName>
        <fullName evidence="3">Uncharacterized protein</fullName>
    </submittedName>
</protein>
<sequence length="194" mass="22824">MRSPQHNQLPQTSPKTTLQPTIKQKKQKYNQFFTELLQKNQSLVQITDQQCQRTYEYPQLNVEKLRSNSSFRQFSSRDSNTNSNNSKIVNPIDVIKLKDILNANGKSQKDIQIDPQISLRISPKYNNNHLADLLSVNNKQCSQRKIKKPFIMTEFINQYQVQEKILQSSNQRIEECQKENKNLDIETPRFYGMM</sequence>
<name>A0A8S1TW33_PAROT</name>
<evidence type="ECO:0000313" key="4">
    <source>
        <dbReference type="Proteomes" id="UP000683925"/>
    </source>
</evidence>
<feature type="coiled-coil region" evidence="1">
    <location>
        <begin position="159"/>
        <end position="186"/>
    </location>
</feature>
<comment type="caution">
    <text evidence="3">The sequence shown here is derived from an EMBL/GenBank/DDBJ whole genome shotgun (WGS) entry which is preliminary data.</text>
</comment>
<accession>A0A8S1TW33</accession>
<feature type="compositionally biased region" description="Polar residues" evidence="2">
    <location>
        <begin position="1"/>
        <end position="22"/>
    </location>
</feature>
<evidence type="ECO:0000313" key="3">
    <source>
        <dbReference type="EMBL" id="CAD8157015.1"/>
    </source>
</evidence>
<feature type="region of interest" description="Disordered" evidence="2">
    <location>
        <begin position="1"/>
        <end position="24"/>
    </location>
</feature>
<dbReference type="EMBL" id="CAJJDP010000033">
    <property type="protein sequence ID" value="CAD8157015.1"/>
    <property type="molecule type" value="Genomic_DNA"/>
</dbReference>
<dbReference type="Proteomes" id="UP000683925">
    <property type="component" value="Unassembled WGS sequence"/>
</dbReference>
<proteinExistence type="predicted"/>
<evidence type="ECO:0000256" key="2">
    <source>
        <dbReference type="SAM" id="MobiDB-lite"/>
    </source>
</evidence>
<keyword evidence="4" id="KW-1185">Reference proteome</keyword>
<evidence type="ECO:0000256" key="1">
    <source>
        <dbReference type="SAM" id="Coils"/>
    </source>
</evidence>
<reference evidence="3" key="1">
    <citation type="submission" date="2021-01" db="EMBL/GenBank/DDBJ databases">
        <authorList>
            <consortium name="Genoscope - CEA"/>
            <person name="William W."/>
        </authorList>
    </citation>
    <scope>NUCLEOTIDE SEQUENCE</scope>
</reference>
<dbReference type="OrthoDB" id="296286at2759"/>
<gene>
    <name evidence="3" type="ORF">POCTA_138.1.T0330091</name>
</gene>
<keyword evidence="1" id="KW-0175">Coiled coil</keyword>
<dbReference type="AlphaFoldDB" id="A0A8S1TW33"/>